<comment type="caution">
    <text evidence="2">The sequence shown here is derived from an EMBL/GenBank/DDBJ whole genome shotgun (WGS) entry which is preliminary data.</text>
</comment>
<dbReference type="Proteomes" id="UP001301728">
    <property type="component" value="Unassembled WGS sequence"/>
</dbReference>
<dbReference type="EMBL" id="JAYGHT010000038">
    <property type="protein sequence ID" value="MEA5519555.1"/>
    <property type="molecule type" value="Genomic_DNA"/>
</dbReference>
<keyword evidence="3" id="KW-1185">Reference proteome</keyword>
<keyword evidence="1" id="KW-0472">Membrane</keyword>
<organism evidence="2 3">
    <name type="scientific">Limnoraphis robusta CCNP1315</name>
    <dbReference type="NCBI Taxonomy" id="3110306"/>
    <lineage>
        <taxon>Bacteria</taxon>
        <taxon>Bacillati</taxon>
        <taxon>Cyanobacteriota</taxon>
        <taxon>Cyanophyceae</taxon>
        <taxon>Oscillatoriophycideae</taxon>
        <taxon>Oscillatoriales</taxon>
        <taxon>Sirenicapillariaceae</taxon>
        <taxon>Limnoraphis</taxon>
    </lineage>
</organism>
<protein>
    <submittedName>
        <fullName evidence="2">Uncharacterized protein</fullName>
    </submittedName>
</protein>
<keyword evidence="1" id="KW-0812">Transmembrane</keyword>
<keyword evidence="1" id="KW-1133">Transmembrane helix</keyword>
<sequence length="528" mass="60194">MATDIVAKTVIKLSHLNSRKISKIVSPQGKKIQLSSGGDNWFSNLLGKAKNLIGFLTSKIIGFLRKINFKKIWQWITQAFQTIWNFNWQATDKELNERIKQTWLAVETRMYGVLGKALGWLVCGAAPGLVTATFNLPLATLLLNKVGDEFVNEMLIDLQGFFLMVAQSTMQWLLLKGYMMIRRIIKGSVGTMNKVWQTILGVSASTIKEWGEKEGENWTFSKAAQEKREKLGERMENNLEEFTEEFSDACIEAGFVVAEGLDEWFGLDGMTKGVFDLFGEHREIKFTPNKDVPSESFLIAGNEEFVKNQVSSILHTTQLIDNREIGLNLPSTGDWDVIPVTENNGIEVMFEFFNYEEPPYWTKERRKTVVRSRLVVPNVNPLKLTWTNIKQTFGTNNVFNKGNTRCEAHLSNGRKLVVYASTDTEGEKMLENLASFTDAKLVYPIDVRTHKGTSKRTGYNLQITPKPQYLSAMTITNWFTLSKFERQKDVALELGKQRKNQAVKLKMHYKTEPSFFNKTVLEATKKTL</sequence>
<feature type="transmembrane region" description="Helical" evidence="1">
    <location>
        <begin position="117"/>
        <end position="138"/>
    </location>
</feature>
<evidence type="ECO:0000256" key="1">
    <source>
        <dbReference type="SAM" id="Phobius"/>
    </source>
</evidence>
<name>A0ABU5TXW8_9CYAN</name>
<evidence type="ECO:0000313" key="3">
    <source>
        <dbReference type="Proteomes" id="UP001301728"/>
    </source>
</evidence>
<dbReference type="RefSeq" id="WP_323223366.1">
    <property type="nucleotide sequence ID" value="NZ_JAYGHT010000038.1"/>
</dbReference>
<feature type="transmembrane region" description="Helical" evidence="1">
    <location>
        <begin position="158"/>
        <end position="175"/>
    </location>
</feature>
<reference evidence="2 3" key="1">
    <citation type="submission" date="2023-12" db="EMBL/GenBank/DDBJ databases">
        <title>Baltic Sea Cyanobacteria.</title>
        <authorList>
            <person name="Delbaje E."/>
            <person name="Fewer D.P."/>
            <person name="Shishido T.K."/>
        </authorList>
    </citation>
    <scope>NUCLEOTIDE SEQUENCE [LARGE SCALE GENOMIC DNA]</scope>
    <source>
        <strain evidence="2 3">CCNP 1315</strain>
    </source>
</reference>
<accession>A0ABU5TXW8</accession>
<evidence type="ECO:0000313" key="2">
    <source>
        <dbReference type="EMBL" id="MEA5519555.1"/>
    </source>
</evidence>
<proteinExistence type="predicted"/>
<gene>
    <name evidence="2" type="ORF">VB854_11430</name>
</gene>